<dbReference type="Gene3D" id="1.10.260.40">
    <property type="entry name" value="lambda repressor-like DNA-binding domains"/>
    <property type="match status" value="1"/>
</dbReference>
<protein>
    <recommendedName>
        <fullName evidence="3">HTH cro/C1-type domain-containing protein</fullName>
    </recommendedName>
</protein>
<evidence type="ECO:0000313" key="2">
    <source>
        <dbReference type="Proteomes" id="UP000198870"/>
    </source>
</evidence>
<proteinExistence type="predicted"/>
<dbReference type="STRING" id="419481.SAMN05216233_109129"/>
<dbReference type="SUPFAM" id="SSF47413">
    <property type="entry name" value="lambda repressor-like DNA-binding domains"/>
    <property type="match status" value="1"/>
</dbReference>
<gene>
    <name evidence="1" type="ORF">SAMN05216233_109129</name>
</gene>
<organism evidence="1 2">
    <name type="scientific">Desulfoluna spongiiphila</name>
    <dbReference type="NCBI Taxonomy" id="419481"/>
    <lineage>
        <taxon>Bacteria</taxon>
        <taxon>Pseudomonadati</taxon>
        <taxon>Thermodesulfobacteriota</taxon>
        <taxon>Desulfobacteria</taxon>
        <taxon>Desulfobacterales</taxon>
        <taxon>Desulfolunaceae</taxon>
        <taxon>Desulfoluna</taxon>
    </lineage>
</organism>
<dbReference type="InterPro" id="IPR010982">
    <property type="entry name" value="Lambda_DNA-bd_dom_sf"/>
</dbReference>
<name>A0A1G5G139_9BACT</name>
<sequence>MHKRKKKQTIKDLAEKKGITYTDLGATFTPIKDKSTISRWNTKSRRVAFSDANHLAKTFGVDINDLDII</sequence>
<dbReference type="AlphaFoldDB" id="A0A1G5G139"/>
<reference evidence="1 2" key="1">
    <citation type="submission" date="2016-10" db="EMBL/GenBank/DDBJ databases">
        <authorList>
            <person name="de Groot N.N."/>
        </authorList>
    </citation>
    <scope>NUCLEOTIDE SEQUENCE [LARGE SCALE GENOMIC DNA]</scope>
    <source>
        <strain evidence="1 2">AA1</strain>
    </source>
</reference>
<dbReference type="GO" id="GO:0003677">
    <property type="term" value="F:DNA binding"/>
    <property type="evidence" value="ECO:0007669"/>
    <property type="project" value="InterPro"/>
</dbReference>
<accession>A0A1G5G139</accession>
<dbReference type="RefSeq" id="WP_092211198.1">
    <property type="nucleotide sequence ID" value="NZ_FMUX01000009.1"/>
</dbReference>
<dbReference type="Proteomes" id="UP000198870">
    <property type="component" value="Unassembled WGS sequence"/>
</dbReference>
<dbReference type="InterPro" id="IPR001387">
    <property type="entry name" value="Cro/C1-type_HTH"/>
</dbReference>
<dbReference type="CDD" id="cd00093">
    <property type="entry name" value="HTH_XRE"/>
    <property type="match status" value="1"/>
</dbReference>
<evidence type="ECO:0000313" key="1">
    <source>
        <dbReference type="EMBL" id="SCY45079.1"/>
    </source>
</evidence>
<keyword evidence="2" id="KW-1185">Reference proteome</keyword>
<evidence type="ECO:0008006" key="3">
    <source>
        <dbReference type="Google" id="ProtNLM"/>
    </source>
</evidence>
<dbReference type="EMBL" id="FMUX01000009">
    <property type="protein sequence ID" value="SCY45079.1"/>
    <property type="molecule type" value="Genomic_DNA"/>
</dbReference>